<dbReference type="SUPFAM" id="SSF46977">
    <property type="entry name" value="Succinate dehydrogenase/fumarate reductase flavoprotein C-terminal domain"/>
    <property type="match status" value="1"/>
</dbReference>
<accession>K1TI75</accession>
<evidence type="ECO:0000259" key="5">
    <source>
        <dbReference type="Pfam" id="PF00890"/>
    </source>
</evidence>
<dbReference type="Gene3D" id="1.20.58.100">
    <property type="entry name" value="Fumarate reductase/succinate dehydrogenase flavoprotein-like, C-terminal domain"/>
    <property type="match status" value="1"/>
</dbReference>
<dbReference type="InterPro" id="IPR005288">
    <property type="entry name" value="NadB"/>
</dbReference>
<keyword evidence="3" id="KW-0274">FAD</keyword>
<keyword evidence="2" id="KW-0285">Flavoprotein</keyword>
<dbReference type="PANTHER" id="PTHR42716">
    <property type="entry name" value="L-ASPARTATE OXIDASE"/>
    <property type="match status" value="1"/>
</dbReference>
<feature type="domain" description="FAD-dependent oxidoreductase 2 FAD-binding" evidence="5">
    <location>
        <begin position="3"/>
        <end position="28"/>
    </location>
</feature>
<evidence type="ECO:0000256" key="4">
    <source>
        <dbReference type="ARBA" id="ARBA00023002"/>
    </source>
</evidence>
<evidence type="ECO:0000256" key="3">
    <source>
        <dbReference type="ARBA" id="ARBA00022827"/>
    </source>
</evidence>
<dbReference type="InterPro" id="IPR015939">
    <property type="entry name" value="Fum_Rdtase/Succ_DH_flav-like_C"/>
</dbReference>
<dbReference type="SUPFAM" id="SSF51905">
    <property type="entry name" value="FAD/NAD(P)-binding domain"/>
    <property type="match status" value="1"/>
</dbReference>
<dbReference type="PANTHER" id="PTHR42716:SF2">
    <property type="entry name" value="L-ASPARTATE OXIDASE, CHLOROPLASTIC"/>
    <property type="match status" value="1"/>
</dbReference>
<dbReference type="InterPro" id="IPR003953">
    <property type="entry name" value="FAD-dep_OxRdtase_2_FAD-bd"/>
</dbReference>
<organism evidence="7">
    <name type="scientific">human gut metagenome</name>
    <dbReference type="NCBI Taxonomy" id="408170"/>
    <lineage>
        <taxon>unclassified sequences</taxon>
        <taxon>metagenomes</taxon>
        <taxon>organismal metagenomes</taxon>
    </lineage>
</organism>
<dbReference type="EMBL" id="AJWY01009242">
    <property type="protein sequence ID" value="EKC58946.1"/>
    <property type="molecule type" value="Genomic_DNA"/>
</dbReference>
<keyword evidence="4" id="KW-0560">Oxidoreductase</keyword>
<dbReference type="GO" id="GO:0008734">
    <property type="term" value="F:L-aspartate oxidase activity"/>
    <property type="evidence" value="ECO:0007669"/>
    <property type="project" value="InterPro"/>
</dbReference>
<evidence type="ECO:0000256" key="1">
    <source>
        <dbReference type="ARBA" id="ARBA00001974"/>
    </source>
</evidence>
<evidence type="ECO:0000313" key="7">
    <source>
        <dbReference type="EMBL" id="EKC58946.1"/>
    </source>
</evidence>
<dbReference type="Gene3D" id="3.50.50.60">
    <property type="entry name" value="FAD/NAD(P)-binding domain"/>
    <property type="match status" value="1"/>
</dbReference>
<name>K1TI75_9ZZZZ</name>
<dbReference type="Pfam" id="PF02910">
    <property type="entry name" value="Succ_DH_flav_C"/>
    <property type="match status" value="1"/>
</dbReference>
<feature type="domain" description="Fumarate reductase/succinate dehydrogenase flavoprotein-like C-terminal" evidence="6">
    <location>
        <begin position="77"/>
        <end position="157"/>
    </location>
</feature>
<evidence type="ECO:0000256" key="2">
    <source>
        <dbReference type="ARBA" id="ARBA00022630"/>
    </source>
</evidence>
<reference evidence="7" key="1">
    <citation type="journal article" date="2013" name="Environ. Microbiol.">
        <title>Microbiota from the distal guts of lean and obese adolescents exhibit partial functional redundancy besides clear differences in community structure.</title>
        <authorList>
            <person name="Ferrer M."/>
            <person name="Ruiz A."/>
            <person name="Lanza F."/>
            <person name="Haange S.B."/>
            <person name="Oberbach A."/>
            <person name="Till H."/>
            <person name="Bargiela R."/>
            <person name="Campoy C."/>
            <person name="Segura M.T."/>
            <person name="Richter M."/>
            <person name="von Bergen M."/>
            <person name="Seifert J."/>
            <person name="Suarez A."/>
        </authorList>
    </citation>
    <scope>NUCLEOTIDE SEQUENCE</scope>
</reference>
<feature type="non-terminal residue" evidence="7">
    <location>
        <position position="1"/>
    </location>
</feature>
<proteinExistence type="predicted"/>
<evidence type="ECO:0000259" key="6">
    <source>
        <dbReference type="Pfam" id="PF02910"/>
    </source>
</evidence>
<dbReference type="InterPro" id="IPR037099">
    <property type="entry name" value="Fum_R/Succ_DH_flav-like_C_sf"/>
</dbReference>
<comment type="cofactor">
    <cofactor evidence="1">
        <name>FAD</name>
        <dbReference type="ChEBI" id="CHEBI:57692"/>
    </cofactor>
</comment>
<dbReference type="GO" id="GO:0034628">
    <property type="term" value="P:'de novo' NAD+ biosynthetic process from L-aspartate"/>
    <property type="evidence" value="ECO:0007669"/>
    <property type="project" value="TreeGrafter"/>
</dbReference>
<protein>
    <submittedName>
        <fullName evidence="7">L-aspartate oxidase</fullName>
    </submittedName>
</protein>
<comment type="caution">
    <text evidence="7">The sequence shown here is derived from an EMBL/GenBank/DDBJ whole genome shotgun (WGS) entry which is preliminary data.</text>
</comment>
<gene>
    <name evidence="7" type="ORF">LEA_13616</name>
</gene>
<sequence length="158" mass="18085">TSIKRLYALGETSCTGLHGANRLASNSLIEAVVYADQAARHTASLIDRTDFQEGIPDWDFEGTQHTEEMLMLIQSKREVQSIMSNYVGIVRSNLSLKRAMRRLSILFEETEELYNKTKPNRELCELRNMIAVAYLVIKQGREIKESVGCHYNIDYPKQ</sequence>
<dbReference type="AlphaFoldDB" id="K1TI75"/>
<dbReference type="Pfam" id="PF00890">
    <property type="entry name" value="FAD_binding_2"/>
    <property type="match status" value="1"/>
</dbReference>
<dbReference type="InterPro" id="IPR036188">
    <property type="entry name" value="FAD/NAD-bd_sf"/>
</dbReference>